<dbReference type="FunFam" id="3.30.70.270:FF:000001">
    <property type="entry name" value="Diguanylate cyclase domain protein"/>
    <property type="match status" value="1"/>
</dbReference>
<dbReference type="NCBIfam" id="TIGR00229">
    <property type="entry name" value="sensory_box"/>
    <property type="match status" value="1"/>
</dbReference>
<dbReference type="SUPFAM" id="SSF55785">
    <property type="entry name" value="PYP-like sensor domain (PAS domain)"/>
    <property type="match status" value="1"/>
</dbReference>
<evidence type="ECO:0000259" key="3">
    <source>
        <dbReference type="PROSITE" id="PS50883"/>
    </source>
</evidence>
<sequence length="815" mass="92526">MRIEFFNRIAFKLMRSSLAIALTLGVIVALVQVYMDLSDQRHAIDNNIQEIFRVTENPAQRAVHLLDSTLAGEVVKGLEYYNFLTYAAILDDKNQIMAEHRREPGPSGTLWLTQLLMDEIKQYELDLIYSDGTYEGRIVLRISNDLALAPFYARSTTIFISGLLRNMSLALVLMVLYHYALTRPLIQISNKFSTIRPDHTEGRRIDHVKGHKSDELGQIVEAANAFIATLEERQTGLTQSEQQLRIILDASPNQIFAVNKSGEFVFLNIATERFYGQAHGKLIGKNYYGIHKAISDKEANAILINIKRADSDKRKSLDMEQRLTDAKGVVFAMQMSYIPFDFYGESCVLVIGADITGRVEAEERVEHLAYFDTLTDLPNRNMLYDHLKMDISRCRRTGSYGALLFIDLDDFKRINDTLGHSLGDQLLLQLSQQMQSQKRQTDTLARLGGDEFILSLPDLHNDIDFAKQQATELAKRLLDRISTPITLENREFIISASIGIVIYPYGESDTESLLRFADTAMYKAKQSGRNCCQIFEESMATEANNLVQLESELRTAIQSQQFVLRVQPIIDGQSGKLAAAEALIRWNHPERGMVSPLEFIGFLESSGMIREVDQLVFVEVCQYIHALRSTGEMPEEFRFSVNLSASTLHRSDFVQRVESTLAQYNLPGTCIEFEITEGAALQRLDEVIQKLKVLQLQGLTFALDDFGTGYSSLSYLKRLPINKIKIDKSFIKDLIFDPQDEALVASVIAIADTLNLRVVAEGVESEDQAAWLNCYSDIWYQGYLFDRPLHPEAFREKYLQPQQTPRLVTDNVLKY</sequence>
<feature type="domain" description="HAMP" evidence="4">
    <location>
        <begin position="179"/>
        <end position="235"/>
    </location>
</feature>
<gene>
    <name evidence="6" type="ORF">FKG94_03815</name>
</gene>
<dbReference type="InterPro" id="IPR052155">
    <property type="entry name" value="Biofilm_reg_signaling"/>
</dbReference>
<dbReference type="InterPro" id="IPR013767">
    <property type="entry name" value="PAS_fold"/>
</dbReference>
<name>A0A545U5B7_9GAMM</name>
<protein>
    <submittedName>
        <fullName evidence="6">EAL domain-containing protein</fullName>
    </submittedName>
</protein>
<evidence type="ECO:0000256" key="1">
    <source>
        <dbReference type="ARBA" id="ARBA00001946"/>
    </source>
</evidence>
<dbReference type="GO" id="GO:0007165">
    <property type="term" value="P:signal transduction"/>
    <property type="evidence" value="ECO:0007669"/>
    <property type="project" value="InterPro"/>
</dbReference>
<evidence type="ECO:0000313" key="7">
    <source>
        <dbReference type="Proteomes" id="UP000319732"/>
    </source>
</evidence>
<keyword evidence="7" id="KW-1185">Reference proteome</keyword>
<dbReference type="Gene3D" id="3.30.450.20">
    <property type="entry name" value="PAS domain"/>
    <property type="match status" value="1"/>
</dbReference>
<dbReference type="Pfam" id="PF00990">
    <property type="entry name" value="GGDEF"/>
    <property type="match status" value="1"/>
</dbReference>
<dbReference type="GO" id="GO:0003824">
    <property type="term" value="F:catalytic activity"/>
    <property type="evidence" value="ECO:0007669"/>
    <property type="project" value="UniProtKB-ARBA"/>
</dbReference>
<dbReference type="PROSITE" id="PS50887">
    <property type="entry name" value="GGDEF"/>
    <property type="match status" value="1"/>
</dbReference>
<dbReference type="Pfam" id="PF00989">
    <property type="entry name" value="PAS"/>
    <property type="match status" value="1"/>
</dbReference>
<dbReference type="Gene3D" id="3.20.20.450">
    <property type="entry name" value="EAL domain"/>
    <property type="match status" value="1"/>
</dbReference>
<dbReference type="GO" id="GO:0016020">
    <property type="term" value="C:membrane"/>
    <property type="evidence" value="ECO:0007669"/>
    <property type="project" value="InterPro"/>
</dbReference>
<organism evidence="6 7">
    <name type="scientific">Exilibacterium tricleocarpae</name>
    <dbReference type="NCBI Taxonomy" id="2591008"/>
    <lineage>
        <taxon>Bacteria</taxon>
        <taxon>Pseudomonadati</taxon>
        <taxon>Pseudomonadota</taxon>
        <taxon>Gammaproteobacteria</taxon>
        <taxon>Cellvibrionales</taxon>
        <taxon>Cellvibrionaceae</taxon>
        <taxon>Exilibacterium</taxon>
    </lineage>
</organism>
<dbReference type="AlphaFoldDB" id="A0A545U5B7"/>
<comment type="cofactor">
    <cofactor evidence="1">
        <name>Mg(2+)</name>
        <dbReference type="ChEBI" id="CHEBI:18420"/>
    </cofactor>
</comment>
<dbReference type="CDD" id="cd01948">
    <property type="entry name" value="EAL"/>
    <property type="match status" value="1"/>
</dbReference>
<dbReference type="PROSITE" id="PS50112">
    <property type="entry name" value="PAS"/>
    <property type="match status" value="1"/>
</dbReference>
<dbReference type="InterPro" id="IPR035919">
    <property type="entry name" value="EAL_sf"/>
</dbReference>
<comment type="caution">
    <text evidence="6">The sequence shown here is derived from an EMBL/GenBank/DDBJ whole genome shotgun (WGS) entry which is preliminary data.</text>
</comment>
<feature type="domain" description="GGDEF" evidence="5">
    <location>
        <begin position="399"/>
        <end position="537"/>
    </location>
</feature>
<feature type="domain" description="EAL" evidence="3">
    <location>
        <begin position="546"/>
        <end position="802"/>
    </location>
</feature>
<dbReference type="InterPro" id="IPR001633">
    <property type="entry name" value="EAL_dom"/>
</dbReference>
<dbReference type="InterPro" id="IPR003660">
    <property type="entry name" value="HAMP_dom"/>
</dbReference>
<dbReference type="Gene3D" id="3.30.70.270">
    <property type="match status" value="1"/>
</dbReference>
<dbReference type="SUPFAM" id="SSF55073">
    <property type="entry name" value="Nucleotide cyclase"/>
    <property type="match status" value="1"/>
</dbReference>
<dbReference type="SMART" id="SM00091">
    <property type="entry name" value="PAS"/>
    <property type="match status" value="1"/>
</dbReference>
<dbReference type="InterPro" id="IPR000160">
    <property type="entry name" value="GGDEF_dom"/>
</dbReference>
<dbReference type="PROSITE" id="PS50883">
    <property type="entry name" value="EAL"/>
    <property type="match status" value="1"/>
</dbReference>
<evidence type="ECO:0000313" key="6">
    <source>
        <dbReference type="EMBL" id="TQV84659.1"/>
    </source>
</evidence>
<dbReference type="CDD" id="cd01949">
    <property type="entry name" value="GGDEF"/>
    <property type="match status" value="1"/>
</dbReference>
<proteinExistence type="predicted"/>
<dbReference type="NCBIfam" id="TIGR00254">
    <property type="entry name" value="GGDEF"/>
    <property type="match status" value="1"/>
</dbReference>
<dbReference type="InterPro" id="IPR043128">
    <property type="entry name" value="Rev_trsase/Diguanyl_cyclase"/>
</dbReference>
<dbReference type="SMART" id="SM00267">
    <property type="entry name" value="GGDEF"/>
    <property type="match status" value="1"/>
</dbReference>
<dbReference type="PANTHER" id="PTHR44757">
    <property type="entry name" value="DIGUANYLATE CYCLASE DGCP"/>
    <property type="match status" value="1"/>
</dbReference>
<reference evidence="6 7" key="1">
    <citation type="submission" date="2019-06" db="EMBL/GenBank/DDBJ databases">
        <title>Whole genome sequence for Cellvibrionaceae sp. R142.</title>
        <authorList>
            <person name="Wang G."/>
        </authorList>
    </citation>
    <scope>NUCLEOTIDE SEQUENCE [LARGE SCALE GENOMIC DNA]</scope>
    <source>
        <strain evidence="6 7">R142</strain>
    </source>
</reference>
<dbReference type="PANTHER" id="PTHR44757:SF2">
    <property type="entry name" value="BIOFILM ARCHITECTURE MAINTENANCE PROTEIN MBAA"/>
    <property type="match status" value="1"/>
</dbReference>
<dbReference type="InterPro" id="IPR000014">
    <property type="entry name" value="PAS"/>
</dbReference>
<accession>A0A545U5B7</accession>
<dbReference type="Proteomes" id="UP000319732">
    <property type="component" value="Unassembled WGS sequence"/>
</dbReference>
<dbReference type="PROSITE" id="PS50885">
    <property type="entry name" value="HAMP"/>
    <property type="match status" value="1"/>
</dbReference>
<dbReference type="Pfam" id="PF00563">
    <property type="entry name" value="EAL"/>
    <property type="match status" value="1"/>
</dbReference>
<dbReference type="EMBL" id="VHSG01000005">
    <property type="protein sequence ID" value="TQV84659.1"/>
    <property type="molecule type" value="Genomic_DNA"/>
</dbReference>
<evidence type="ECO:0000259" key="4">
    <source>
        <dbReference type="PROSITE" id="PS50885"/>
    </source>
</evidence>
<dbReference type="SMART" id="SM00052">
    <property type="entry name" value="EAL"/>
    <property type="match status" value="1"/>
</dbReference>
<dbReference type="InterPro" id="IPR035965">
    <property type="entry name" value="PAS-like_dom_sf"/>
</dbReference>
<feature type="domain" description="PAS" evidence="2">
    <location>
        <begin position="240"/>
        <end position="313"/>
    </location>
</feature>
<evidence type="ECO:0000259" key="2">
    <source>
        <dbReference type="PROSITE" id="PS50112"/>
    </source>
</evidence>
<dbReference type="OrthoDB" id="9799509at2"/>
<dbReference type="InterPro" id="IPR029787">
    <property type="entry name" value="Nucleotide_cyclase"/>
</dbReference>
<dbReference type="RefSeq" id="WP_142902865.1">
    <property type="nucleotide sequence ID" value="NZ_ML660088.1"/>
</dbReference>
<evidence type="ECO:0000259" key="5">
    <source>
        <dbReference type="PROSITE" id="PS50887"/>
    </source>
</evidence>
<dbReference type="GO" id="GO:0006355">
    <property type="term" value="P:regulation of DNA-templated transcription"/>
    <property type="evidence" value="ECO:0007669"/>
    <property type="project" value="InterPro"/>
</dbReference>
<dbReference type="SUPFAM" id="SSF141868">
    <property type="entry name" value="EAL domain-like"/>
    <property type="match status" value="1"/>
</dbReference>